<dbReference type="AlphaFoldDB" id="A0A7U4THK0"/>
<dbReference type="Gene3D" id="3.20.20.70">
    <property type="entry name" value="Aldolase class I"/>
    <property type="match status" value="1"/>
</dbReference>
<keyword evidence="1" id="KW-0285">Flavoprotein</keyword>
<evidence type="ECO:0000313" key="5">
    <source>
        <dbReference type="Proteomes" id="UP000070560"/>
    </source>
</evidence>
<keyword evidence="3 4" id="KW-0560">Oxidoreductase</keyword>
<sequence length="359" mass="38697">MKIPKLKIGAHEVEIPIIQGGMGVGISMHSLAAAVASLGAIGIIAGACVGFLEPDFAKRPQAANKRALKKEIALARQAAPGGVIGVNIMVAMTDYEDLVKAALEAKADIIFSGAGLPLTQPKIKKDYPDSKTALVPIISSGRAASLLCKKWLHSYDYLPDAFVLEGPKAGGHLGFSLKDLVNNRYRLEQLLDEVIKAVDPYEKIAGRPIPIIVAGGVYTGQDIARFLNLGASGVQMATRFVVTEECDASEAFKKEHIRAKKEDIVFIKSPVGMPGRAIKNKFLEEVERGKKVPFKCLYHCIKTCVPRKAPYCISSALINAQKGNLEEGFAFAGSNAYRSNKIVTVKELIEELLEGIKKA</sequence>
<dbReference type="InterPro" id="IPR004136">
    <property type="entry name" value="NMO"/>
</dbReference>
<dbReference type="InterPro" id="IPR013785">
    <property type="entry name" value="Aldolase_TIM"/>
</dbReference>
<dbReference type="PANTHER" id="PTHR32332">
    <property type="entry name" value="2-NITROPROPANE DIOXYGENASE"/>
    <property type="match status" value="1"/>
</dbReference>
<keyword evidence="4" id="KW-0223">Dioxygenase</keyword>
<reference evidence="4 5" key="1">
    <citation type="submission" date="2015-10" db="EMBL/GenBank/DDBJ databases">
        <title>Candidatus Desulfofervidus auxilii, a hydrogenotrophic sulfate-reducing bacterium involved in the thermophilic anaerobic oxidation of methane.</title>
        <authorList>
            <person name="Krukenberg V."/>
            <person name="Richter M."/>
            <person name="Wegener G."/>
        </authorList>
    </citation>
    <scope>NUCLEOTIDE SEQUENCE [LARGE SCALE GENOMIC DNA]</scope>
    <source>
        <strain evidence="4 5">HS1</strain>
    </source>
</reference>
<evidence type="ECO:0000256" key="1">
    <source>
        <dbReference type="ARBA" id="ARBA00022630"/>
    </source>
</evidence>
<evidence type="ECO:0000256" key="2">
    <source>
        <dbReference type="ARBA" id="ARBA00022643"/>
    </source>
</evidence>
<dbReference type="CDD" id="cd04730">
    <property type="entry name" value="NPD_like"/>
    <property type="match status" value="1"/>
</dbReference>
<keyword evidence="2" id="KW-0288">FMN</keyword>
<proteinExistence type="predicted"/>
<dbReference type="PANTHER" id="PTHR32332:SF18">
    <property type="entry name" value="2-NITROPROPANE DIOXYGENASE"/>
    <property type="match status" value="1"/>
</dbReference>
<dbReference type="EMBL" id="CP013015">
    <property type="protein sequence ID" value="AMM40323.1"/>
    <property type="molecule type" value="Genomic_DNA"/>
</dbReference>
<dbReference type="GO" id="GO:0018580">
    <property type="term" value="F:nitronate monooxygenase activity"/>
    <property type="evidence" value="ECO:0007669"/>
    <property type="project" value="UniProtKB-EC"/>
</dbReference>
<keyword evidence="5" id="KW-1185">Reference proteome</keyword>
<accession>A0A7U4THK0</accession>
<dbReference type="RefSeq" id="WP_066060628.1">
    <property type="nucleotide sequence ID" value="NZ_CP013015.1"/>
</dbReference>
<gene>
    <name evidence="4" type="ORF">HS1_000517</name>
</gene>
<dbReference type="Pfam" id="PF03060">
    <property type="entry name" value="NMO"/>
    <property type="match status" value="1"/>
</dbReference>
<dbReference type="EC" id="1.13.12.16" evidence="4"/>
<dbReference type="OrthoDB" id="9778912at2"/>
<dbReference type="KEGG" id="daw:HS1_000517"/>
<name>A0A7U4THK0_DESA2</name>
<dbReference type="GO" id="GO:0051213">
    <property type="term" value="F:dioxygenase activity"/>
    <property type="evidence" value="ECO:0007669"/>
    <property type="project" value="UniProtKB-KW"/>
</dbReference>
<protein>
    <submittedName>
        <fullName evidence="4">2-nitropropane dioxygenase</fullName>
        <ecNumber evidence="4">1.13.12.16</ecNumber>
    </submittedName>
</protein>
<organism evidence="4 5">
    <name type="scientific">Desulfofervidus auxilii</name>
    <dbReference type="NCBI Taxonomy" id="1621989"/>
    <lineage>
        <taxon>Bacteria</taxon>
        <taxon>Pseudomonadati</taxon>
        <taxon>Thermodesulfobacteriota</taxon>
        <taxon>Candidatus Desulfofervidia</taxon>
        <taxon>Candidatus Desulfofervidales</taxon>
        <taxon>Candidatus Desulfofervidaceae</taxon>
        <taxon>Candidatus Desulfofervidus</taxon>
    </lineage>
</organism>
<evidence type="ECO:0000256" key="3">
    <source>
        <dbReference type="ARBA" id="ARBA00023002"/>
    </source>
</evidence>
<evidence type="ECO:0000313" key="4">
    <source>
        <dbReference type="EMBL" id="AMM40323.1"/>
    </source>
</evidence>
<dbReference type="SUPFAM" id="SSF51412">
    <property type="entry name" value="Inosine monophosphate dehydrogenase (IMPDH)"/>
    <property type="match status" value="1"/>
</dbReference>
<dbReference type="Proteomes" id="UP000070560">
    <property type="component" value="Chromosome"/>
</dbReference>